<comment type="caution">
    <text evidence="1">The sequence shown here is derived from an EMBL/GenBank/DDBJ whole genome shotgun (WGS) entry which is preliminary data.</text>
</comment>
<dbReference type="EMBL" id="QFKX01000006">
    <property type="protein sequence ID" value="PWH05166.1"/>
    <property type="molecule type" value="Genomic_DNA"/>
</dbReference>
<evidence type="ECO:0000313" key="2">
    <source>
        <dbReference type="Proteomes" id="UP000245590"/>
    </source>
</evidence>
<evidence type="ECO:0000313" key="1">
    <source>
        <dbReference type="EMBL" id="PWH05166.1"/>
    </source>
</evidence>
<keyword evidence="2" id="KW-1185">Reference proteome</keyword>
<evidence type="ECO:0008006" key="3">
    <source>
        <dbReference type="Google" id="ProtNLM"/>
    </source>
</evidence>
<protein>
    <recommendedName>
        <fullName evidence="3">Fis family transcriptional regulator</fullName>
    </recommendedName>
</protein>
<organism evidence="1 2">
    <name type="scientific">Brachybacterium endophyticum</name>
    <dbReference type="NCBI Taxonomy" id="2182385"/>
    <lineage>
        <taxon>Bacteria</taxon>
        <taxon>Bacillati</taxon>
        <taxon>Actinomycetota</taxon>
        <taxon>Actinomycetes</taxon>
        <taxon>Micrococcales</taxon>
        <taxon>Dermabacteraceae</taxon>
        <taxon>Brachybacterium</taxon>
    </lineage>
</organism>
<dbReference type="AlphaFoldDB" id="A0A2U2RH37"/>
<name>A0A2U2RH37_9MICO</name>
<gene>
    <name evidence="1" type="ORF">DEO23_13870</name>
</gene>
<accession>A0A2U2RH37</accession>
<reference evidence="1 2" key="1">
    <citation type="submission" date="2018-05" db="EMBL/GenBank/DDBJ databases">
        <title>Brachybacterium sp. M1HQ-2T, whole genome shotgun sequence.</title>
        <authorList>
            <person name="Tuo L."/>
        </authorList>
    </citation>
    <scope>NUCLEOTIDE SEQUENCE [LARGE SCALE GENOMIC DNA]</scope>
    <source>
        <strain evidence="1 2">M1HQ-2</strain>
    </source>
</reference>
<proteinExistence type="predicted"/>
<dbReference type="Proteomes" id="UP000245590">
    <property type="component" value="Unassembled WGS sequence"/>
</dbReference>
<sequence>MFEDLESRMDHLESEERRAVTEELTRAELSQIPVMDRLRGAVGAHLGLRLRGGALVEGELAEVGADWVRMRIAPDSRSAWVPLGALVMIESLAARVREAAPGPLRPSGLGHELRSLARDRVVVQVATEAGEFRGHIAAVGQDAMDLRLLATGDRLAEGSARRVTILLSAVLVLSAERRD</sequence>